<evidence type="ECO:0000313" key="2">
    <source>
        <dbReference type="Proteomes" id="UP000293550"/>
    </source>
</evidence>
<dbReference type="AlphaFoldDB" id="A0A4Q7DPA9"/>
<dbReference type="RefSeq" id="WP_130153290.1">
    <property type="nucleotide sequence ID" value="NZ_SCFB01000002.1"/>
</dbReference>
<proteinExistence type="predicted"/>
<name>A0A4Q7DPA9_9PROT</name>
<comment type="caution">
    <text evidence="1">The sequence shown here is derived from an EMBL/GenBank/DDBJ whole genome shotgun (WGS) entry which is preliminary data.</text>
</comment>
<dbReference type="EMBL" id="SCFB01000002">
    <property type="protein sequence ID" value="RZI46816.1"/>
    <property type="molecule type" value="Genomic_DNA"/>
</dbReference>
<sequence>MKKENVNIEQQFLFGAKGPAAHEKAPVKAVPAYKSAPALNLLAGLDKTALKADGIYWLRVLANQYNRGLPADQAKRNLVKTIQSEIAIKKGRGPIELVVMDALLRRHASSF</sequence>
<protein>
    <submittedName>
        <fullName evidence="1">Uncharacterized protein</fullName>
    </submittedName>
</protein>
<keyword evidence="2" id="KW-1185">Reference proteome</keyword>
<dbReference type="Proteomes" id="UP000293550">
    <property type="component" value="Unassembled WGS sequence"/>
</dbReference>
<organism evidence="1 2">
    <name type="scientific">Candidatus Finniella inopinata</name>
    <dbReference type="NCBI Taxonomy" id="1696036"/>
    <lineage>
        <taxon>Bacteria</taxon>
        <taxon>Pseudomonadati</taxon>
        <taxon>Pseudomonadota</taxon>
        <taxon>Alphaproteobacteria</taxon>
        <taxon>Holosporales</taxon>
        <taxon>Candidatus Paracaedibacteraceae</taxon>
        <taxon>Candidatus Finniella</taxon>
    </lineage>
</organism>
<accession>A0A4Q7DPA9</accession>
<evidence type="ECO:0000313" key="1">
    <source>
        <dbReference type="EMBL" id="RZI46816.1"/>
    </source>
</evidence>
<gene>
    <name evidence="1" type="ORF">EQU50_00900</name>
</gene>
<reference evidence="1 2" key="1">
    <citation type="submission" date="2018-10" db="EMBL/GenBank/DDBJ databases">
        <title>An updated phylogeny of the Alphaproteobacteria reveals that the parasitic Rickettsiales and Holosporales have independent origins.</title>
        <authorList>
            <person name="Munoz-Gomez S.A."/>
            <person name="Hess S."/>
            <person name="Burger G."/>
            <person name="Lang B.F."/>
            <person name="Susko E."/>
            <person name="Slamovits C.H."/>
            <person name="Roger A.J."/>
        </authorList>
    </citation>
    <scope>NUCLEOTIDE SEQUENCE [LARGE SCALE GENOMIC DNA]</scope>
    <source>
        <strain evidence="1">HOLO01</strain>
    </source>
</reference>